<dbReference type="Proteomes" id="UP000000466">
    <property type="component" value="Chromosome"/>
</dbReference>
<accession>K4KMQ3</accession>
<dbReference type="EMBL" id="CP003746">
    <property type="protein sequence ID" value="AFV00297.1"/>
    <property type="molecule type" value="Genomic_DNA"/>
</dbReference>
<evidence type="ECO:0000313" key="3">
    <source>
        <dbReference type="EMBL" id="AFV00297.1"/>
    </source>
</evidence>
<dbReference type="STRING" id="1117647.M5M_15820"/>
<evidence type="ECO:0000259" key="2">
    <source>
        <dbReference type="Pfam" id="PF04366"/>
    </source>
</evidence>
<feature type="domain" description="Ysc84 actin-binding" evidence="2">
    <location>
        <begin position="82"/>
        <end position="162"/>
    </location>
</feature>
<evidence type="ECO:0000313" key="4">
    <source>
        <dbReference type="Proteomes" id="UP000000466"/>
    </source>
</evidence>
<dbReference type="OrthoDB" id="5405772at2"/>
<gene>
    <name evidence="3" type="ordered locus">M5M_15820</name>
</gene>
<keyword evidence="4" id="KW-1185">Reference proteome</keyword>
<dbReference type="RefSeq" id="WP_015048449.1">
    <property type="nucleotide sequence ID" value="NC_018868.3"/>
</dbReference>
<dbReference type="eggNOG" id="COG2930">
    <property type="taxonomic scope" value="Bacteria"/>
</dbReference>
<organism evidence="3 4">
    <name type="scientific">Simiduia agarivorans (strain DSM 21679 / JCM 13881 / BCRC 17597 / SA1)</name>
    <dbReference type="NCBI Taxonomy" id="1117647"/>
    <lineage>
        <taxon>Bacteria</taxon>
        <taxon>Pseudomonadati</taxon>
        <taxon>Pseudomonadota</taxon>
        <taxon>Gammaproteobacteria</taxon>
        <taxon>Cellvibrionales</taxon>
        <taxon>Cellvibrionaceae</taxon>
        <taxon>Simiduia</taxon>
    </lineage>
</organism>
<dbReference type="Pfam" id="PF04366">
    <property type="entry name" value="Ysc84"/>
    <property type="match status" value="1"/>
</dbReference>
<sequence>MRFSLILGFVVGVLAFTAQADDYQETIKTFRSSDVGKSFFSSAYGYAVFPTIGKGGIGVGAAHGRGQVYRGGVVTGTTTMTQLSVGFQLGGQAYSQIVFFEDKRAYEDFTSGNFEFAAGASAIAITASAQASTSTTGTNASTGTHSTTTKQLGASYTKGLAVLTVAKGGLMYEASLAGQKYTFTPK</sequence>
<name>K4KMQ3_SIMAS</name>
<feature type="signal peptide" evidence="1">
    <location>
        <begin position="1"/>
        <end position="20"/>
    </location>
</feature>
<protein>
    <recommendedName>
        <fullName evidence="2">Ysc84 actin-binding domain-containing protein</fullName>
    </recommendedName>
</protein>
<dbReference type="KEGG" id="saga:M5M_15820"/>
<dbReference type="HOGENOM" id="CLU_100198_0_0_6"/>
<reference evidence="3 4" key="1">
    <citation type="journal article" date="2013" name="Genome Announc.">
        <title>Complete genome sequence of Simiduia agarivorans SA1(T), a marine bacterium able to degrade a variety of polysaccharides.</title>
        <authorList>
            <person name="Lin S.Y."/>
            <person name="Shieh W.Y."/>
            <person name="Chen J.S."/>
            <person name="Tang S.L."/>
        </authorList>
    </citation>
    <scope>NUCLEOTIDE SEQUENCE [LARGE SCALE GENOMIC DNA]</scope>
    <source>
        <strain evidence="4">DSM 21679 / JCM 13881 / BCRC 17597 / SA1</strain>
    </source>
</reference>
<keyword evidence="1" id="KW-0732">Signal</keyword>
<proteinExistence type="predicted"/>
<dbReference type="AlphaFoldDB" id="K4KMQ3"/>
<dbReference type="InterPro" id="IPR007461">
    <property type="entry name" value="Ysc84_actin-binding"/>
</dbReference>
<evidence type="ECO:0000256" key="1">
    <source>
        <dbReference type="SAM" id="SignalP"/>
    </source>
</evidence>
<feature type="chain" id="PRO_5003879984" description="Ysc84 actin-binding domain-containing protein" evidence="1">
    <location>
        <begin position="21"/>
        <end position="186"/>
    </location>
</feature>